<keyword evidence="5 6" id="KW-0472">Membrane</keyword>
<feature type="transmembrane region" description="Helical" evidence="6">
    <location>
        <begin position="168"/>
        <end position="188"/>
    </location>
</feature>
<evidence type="ECO:0000256" key="4">
    <source>
        <dbReference type="ARBA" id="ARBA00022989"/>
    </source>
</evidence>
<evidence type="ECO:0000259" key="8">
    <source>
        <dbReference type="Pfam" id="PF00892"/>
    </source>
</evidence>
<gene>
    <name evidence="9" type="ORF">C1H46_036879</name>
</gene>
<comment type="subcellular location">
    <subcellularLocation>
        <location evidence="1 6">Membrane</location>
        <topology evidence="1 6">Multi-pass membrane protein</topology>
    </subcellularLocation>
</comment>
<evidence type="ECO:0000313" key="9">
    <source>
        <dbReference type="EMBL" id="TQD77607.1"/>
    </source>
</evidence>
<evidence type="ECO:0000256" key="7">
    <source>
        <dbReference type="SAM" id="MobiDB-lite"/>
    </source>
</evidence>
<feature type="transmembrane region" description="Helical" evidence="6">
    <location>
        <begin position="233"/>
        <end position="252"/>
    </location>
</feature>
<evidence type="ECO:0000256" key="6">
    <source>
        <dbReference type="RuleBase" id="RU363077"/>
    </source>
</evidence>
<feature type="domain" description="EamA" evidence="8">
    <location>
        <begin position="30"/>
        <end position="154"/>
    </location>
</feature>
<evidence type="ECO:0000256" key="2">
    <source>
        <dbReference type="ARBA" id="ARBA00007635"/>
    </source>
</evidence>
<feature type="transmembrane region" description="Helical" evidence="6">
    <location>
        <begin position="140"/>
        <end position="162"/>
    </location>
</feature>
<protein>
    <recommendedName>
        <fullName evidence="6">WAT1-related protein</fullName>
    </recommendedName>
</protein>
<dbReference type="InterPro" id="IPR000620">
    <property type="entry name" value="EamA_dom"/>
</dbReference>
<proteinExistence type="inferred from homology"/>
<dbReference type="Pfam" id="PF00892">
    <property type="entry name" value="EamA"/>
    <property type="match status" value="1"/>
</dbReference>
<keyword evidence="3 6" id="KW-0812">Transmembrane</keyword>
<evidence type="ECO:0000313" key="10">
    <source>
        <dbReference type="Proteomes" id="UP000315295"/>
    </source>
</evidence>
<feature type="region of interest" description="Disordered" evidence="7">
    <location>
        <begin position="256"/>
        <end position="281"/>
    </location>
</feature>
<comment type="caution">
    <text evidence="9">The sequence shown here is derived from an EMBL/GenBank/DDBJ whole genome shotgun (WGS) entry which is preliminary data.</text>
</comment>
<feature type="transmembrane region" description="Helical" evidence="6">
    <location>
        <begin position="44"/>
        <end position="65"/>
    </location>
</feature>
<keyword evidence="10" id="KW-1185">Reference proteome</keyword>
<organism evidence="9 10">
    <name type="scientific">Malus baccata</name>
    <name type="common">Siberian crab apple</name>
    <name type="synonym">Pyrus baccata</name>
    <dbReference type="NCBI Taxonomy" id="106549"/>
    <lineage>
        <taxon>Eukaryota</taxon>
        <taxon>Viridiplantae</taxon>
        <taxon>Streptophyta</taxon>
        <taxon>Embryophyta</taxon>
        <taxon>Tracheophyta</taxon>
        <taxon>Spermatophyta</taxon>
        <taxon>Magnoliopsida</taxon>
        <taxon>eudicotyledons</taxon>
        <taxon>Gunneridae</taxon>
        <taxon>Pentapetalae</taxon>
        <taxon>rosids</taxon>
        <taxon>fabids</taxon>
        <taxon>Rosales</taxon>
        <taxon>Rosaceae</taxon>
        <taxon>Amygdaloideae</taxon>
        <taxon>Maleae</taxon>
        <taxon>Malus</taxon>
    </lineage>
</organism>
<dbReference type="Proteomes" id="UP000315295">
    <property type="component" value="Unassembled WGS sequence"/>
</dbReference>
<evidence type="ECO:0000256" key="5">
    <source>
        <dbReference type="ARBA" id="ARBA00023136"/>
    </source>
</evidence>
<feature type="transmembrane region" description="Helical" evidence="6">
    <location>
        <begin position="110"/>
        <end position="128"/>
    </location>
</feature>
<dbReference type="PANTHER" id="PTHR31218">
    <property type="entry name" value="WAT1-RELATED PROTEIN"/>
    <property type="match status" value="1"/>
</dbReference>
<evidence type="ECO:0000256" key="3">
    <source>
        <dbReference type="ARBA" id="ARBA00022692"/>
    </source>
</evidence>
<evidence type="ECO:0000256" key="1">
    <source>
        <dbReference type="ARBA" id="ARBA00004141"/>
    </source>
</evidence>
<dbReference type="STRING" id="106549.A0A540KTT8"/>
<dbReference type="InterPro" id="IPR037185">
    <property type="entry name" value="EmrE-like"/>
</dbReference>
<keyword evidence="4 6" id="KW-1133">Transmembrane helix</keyword>
<dbReference type="GO" id="GO:0016020">
    <property type="term" value="C:membrane"/>
    <property type="evidence" value="ECO:0007669"/>
    <property type="project" value="UniProtKB-SubCell"/>
</dbReference>
<dbReference type="AlphaFoldDB" id="A0A540KTT8"/>
<dbReference type="SUPFAM" id="SSF103481">
    <property type="entry name" value="Multidrug resistance efflux transporter EmrE"/>
    <property type="match status" value="2"/>
</dbReference>
<comment type="similarity">
    <text evidence="2 6">Belongs to the drug/metabolite transporter (DMT) superfamily. Plant drug/metabolite exporter (P-DME) (TC 2.A.7.4) family.</text>
</comment>
<dbReference type="EMBL" id="VIEB01000952">
    <property type="protein sequence ID" value="TQD77607.1"/>
    <property type="molecule type" value="Genomic_DNA"/>
</dbReference>
<reference evidence="9 10" key="1">
    <citation type="journal article" date="2019" name="G3 (Bethesda)">
        <title>Sequencing of a Wild Apple (Malus baccata) Genome Unravels the Differences Between Cultivated and Wild Apple Species Regarding Disease Resistance and Cold Tolerance.</title>
        <authorList>
            <person name="Chen X."/>
        </authorList>
    </citation>
    <scope>NUCLEOTIDE SEQUENCE [LARGE SCALE GENOMIC DNA]</scope>
    <source>
        <strain evidence="10">cv. Shandingzi</strain>
        <tissue evidence="9">Leaves</tissue>
    </source>
</reference>
<dbReference type="GO" id="GO:0022857">
    <property type="term" value="F:transmembrane transporter activity"/>
    <property type="evidence" value="ECO:0007669"/>
    <property type="project" value="InterPro"/>
</dbReference>
<dbReference type="InterPro" id="IPR030184">
    <property type="entry name" value="WAT1-related"/>
</dbReference>
<sequence>MFSEPLINLIGPAKLLMSVILLQCGYTGQNVIARLALNQGMSHYVFLVYRMAIATVLISPFALILDRKSRPKMTFSILAKTMLLSLFDPVLDRNLFYMAMSYSTATFTSAMFNILPAIAFFMAMIFRLEKVNIRKLHSQAKVAGTTVAVGGAIILTLAFTLRSYPCELSLTAVTCFWGLVEAAVLALFMEQENPNPVWSIVYNLTSNFWHHFMGDLTVTTAIMGSLVLAEHMYLGSIFGAVVIFVGLYLVLWGKKKDKPPSHSLKSQNQAPDDEEMTTNQQQMGIGKLEQCGEMVVEGDSQVLLDALKLEKHPIGECSKRWRYMCSAKTKTHVLTCVGTLQENHSYELLRRTD</sequence>
<name>A0A540KTT8_MALBA</name>
<accession>A0A540KTT8</accession>